<dbReference type="AlphaFoldDB" id="A0A0M9A587"/>
<organism evidence="1 2">
    <name type="scientific">Melipona quadrifasciata</name>
    <dbReference type="NCBI Taxonomy" id="166423"/>
    <lineage>
        <taxon>Eukaryota</taxon>
        <taxon>Metazoa</taxon>
        <taxon>Ecdysozoa</taxon>
        <taxon>Arthropoda</taxon>
        <taxon>Hexapoda</taxon>
        <taxon>Insecta</taxon>
        <taxon>Pterygota</taxon>
        <taxon>Neoptera</taxon>
        <taxon>Endopterygota</taxon>
        <taxon>Hymenoptera</taxon>
        <taxon>Apocrita</taxon>
        <taxon>Aculeata</taxon>
        <taxon>Apoidea</taxon>
        <taxon>Anthophila</taxon>
        <taxon>Apidae</taxon>
        <taxon>Melipona</taxon>
    </lineage>
</organism>
<protein>
    <submittedName>
        <fullName evidence="1">Uncharacterized protein</fullName>
    </submittedName>
</protein>
<evidence type="ECO:0000313" key="2">
    <source>
        <dbReference type="Proteomes" id="UP000053105"/>
    </source>
</evidence>
<evidence type="ECO:0000313" key="1">
    <source>
        <dbReference type="EMBL" id="KOX77497.1"/>
    </source>
</evidence>
<accession>A0A0M9A587</accession>
<name>A0A0M9A587_9HYME</name>
<gene>
    <name evidence="1" type="ORF">WN51_09821</name>
</gene>
<keyword evidence="2" id="KW-1185">Reference proteome</keyword>
<proteinExistence type="predicted"/>
<reference evidence="1 2" key="1">
    <citation type="submission" date="2015-07" db="EMBL/GenBank/DDBJ databases">
        <title>The genome of Melipona quadrifasciata.</title>
        <authorList>
            <person name="Pan H."/>
            <person name="Kapheim K."/>
        </authorList>
    </citation>
    <scope>NUCLEOTIDE SEQUENCE [LARGE SCALE GENOMIC DNA]</scope>
    <source>
        <strain evidence="1">0111107301</strain>
        <tissue evidence="1">Whole body</tissue>
    </source>
</reference>
<sequence length="82" mass="9668">MCLLNQQFISRTFVARICTVLEPYQDCYVLHWVSTFRWILAMHVFDIVRAISNQRFDGFHGCFLIAQHNNRGMTETNVTRSV</sequence>
<dbReference type="EMBL" id="KQ435732">
    <property type="protein sequence ID" value="KOX77497.1"/>
    <property type="molecule type" value="Genomic_DNA"/>
</dbReference>
<dbReference type="Proteomes" id="UP000053105">
    <property type="component" value="Unassembled WGS sequence"/>
</dbReference>